<reference evidence="1 2" key="1">
    <citation type="submission" date="2020-08" db="EMBL/GenBank/DDBJ databases">
        <title>Genomic Encyclopedia of Type Strains, Phase III (KMG-III): the genomes of soil and plant-associated and newly described type strains.</title>
        <authorList>
            <person name="Whitman W."/>
        </authorList>
    </citation>
    <scope>NUCLEOTIDE SEQUENCE [LARGE SCALE GENOMIC DNA]</scope>
    <source>
        <strain evidence="1 2">CECT 8075</strain>
    </source>
</reference>
<sequence>MISVTVITLARLWSRDGRTGLRSRRILASRRDDQITLEFHASSWQSNRGTSGRIISFIVDARSRLVAELTPPLA</sequence>
<gene>
    <name evidence="1" type="ORF">FHS27_005719</name>
</gene>
<proteinExistence type="predicted"/>
<dbReference type="Proteomes" id="UP000536179">
    <property type="component" value="Unassembled WGS sequence"/>
</dbReference>
<name>A0A7W5H8Y9_9BACT</name>
<dbReference type="EMBL" id="JACHXU010000028">
    <property type="protein sequence ID" value="MBB3209874.1"/>
    <property type="molecule type" value="Genomic_DNA"/>
</dbReference>
<protein>
    <submittedName>
        <fullName evidence="1">Uncharacterized protein</fullName>
    </submittedName>
</protein>
<organism evidence="1 2">
    <name type="scientific">Aporhodopirellula rubra</name>
    <dbReference type="NCBI Taxonomy" id="980271"/>
    <lineage>
        <taxon>Bacteria</taxon>
        <taxon>Pseudomonadati</taxon>
        <taxon>Planctomycetota</taxon>
        <taxon>Planctomycetia</taxon>
        <taxon>Pirellulales</taxon>
        <taxon>Pirellulaceae</taxon>
        <taxon>Aporhodopirellula</taxon>
    </lineage>
</organism>
<dbReference type="RefSeq" id="WP_184308818.1">
    <property type="nucleotide sequence ID" value="NZ_JACHXU010000028.1"/>
</dbReference>
<comment type="caution">
    <text evidence="1">The sequence shown here is derived from an EMBL/GenBank/DDBJ whole genome shotgun (WGS) entry which is preliminary data.</text>
</comment>
<evidence type="ECO:0000313" key="2">
    <source>
        <dbReference type="Proteomes" id="UP000536179"/>
    </source>
</evidence>
<accession>A0A7W5H8Y9</accession>
<evidence type="ECO:0000313" key="1">
    <source>
        <dbReference type="EMBL" id="MBB3209874.1"/>
    </source>
</evidence>
<keyword evidence="2" id="KW-1185">Reference proteome</keyword>
<dbReference type="AlphaFoldDB" id="A0A7W5H8Y9"/>